<dbReference type="EMBL" id="JAGKSQ010000003">
    <property type="protein sequence ID" value="MBP3951238.1"/>
    <property type="molecule type" value="Genomic_DNA"/>
</dbReference>
<dbReference type="SUPFAM" id="SSF160515">
    <property type="entry name" value="YueI-like"/>
    <property type="match status" value="1"/>
</dbReference>
<evidence type="ECO:0000313" key="1">
    <source>
        <dbReference type="EMBL" id="MBP3951238.1"/>
    </source>
</evidence>
<reference evidence="1" key="1">
    <citation type="submission" date="2021-03" db="EMBL/GenBank/DDBJ databases">
        <title>Bacillus suaedae sp. nov., isolated from Suaeda aralocaspica.</title>
        <authorList>
            <person name="Lei R.F.R."/>
        </authorList>
    </citation>
    <scope>NUCLEOTIDE SEQUENCE</scope>
    <source>
        <strain evidence="1">YZJH907-2</strain>
    </source>
</reference>
<dbReference type="Proteomes" id="UP000678228">
    <property type="component" value="Unassembled WGS sequence"/>
</dbReference>
<dbReference type="PIRSF" id="PIRSF034303">
    <property type="entry name" value="DUF1694"/>
    <property type="match status" value="1"/>
</dbReference>
<proteinExistence type="predicted"/>
<dbReference type="InterPro" id="IPR012543">
    <property type="entry name" value="DUF1694"/>
</dbReference>
<gene>
    <name evidence="1" type="ORF">J7W16_08820</name>
</gene>
<dbReference type="Pfam" id="PF07997">
    <property type="entry name" value="DUF1694"/>
    <property type="match status" value="1"/>
</dbReference>
<keyword evidence="2" id="KW-1185">Reference proteome</keyword>
<dbReference type="Gene3D" id="3.30.1330.30">
    <property type="match status" value="1"/>
</dbReference>
<dbReference type="InterPro" id="IPR029064">
    <property type="entry name" value="Ribosomal_eL30-like_sf"/>
</dbReference>
<sequence length="131" mass="15303">MDQKMKDILDRGIYGAPEIKSEERSLFLTTIIERIYIALTKKQVFKKGTYPEVITKMKTKPNAHLYINNDLSYPHYSNYIQEASKLGIRYTIVNPQQDTPIGLVLAHESQAVDEKEIFIKDDLYEKDFKEE</sequence>
<evidence type="ECO:0000313" key="2">
    <source>
        <dbReference type="Proteomes" id="UP000678228"/>
    </source>
</evidence>
<accession>A0A941AQI3</accession>
<comment type="caution">
    <text evidence="1">The sequence shown here is derived from an EMBL/GenBank/DDBJ whole genome shotgun (WGS) entry which is preliminary data.</text>
</comment>
<dbReference type="RefSeq" id="WP_210596930.1">
    <property type="nucleotide sequence ID" value="NZ_JAGKSQ010000003.1"/>
</dbReference>
<protein>
    <submittedName>
        <fullName evidence="1">YueI family protein</fullName>
    </submittedName>
</protein>
<dbReference type="AlphaFoldDB" id="A0A941AQI3"/>
<name>A0A941AQI3_9BACI</name>
<organism evidence="1 2">
    <name type="scientific">Halalkalibacter suaedae</name>
    <dbReference type="NCBI Taxonomy" id="2822140"/>
    <lineage>
        <taxon>Bacteria</taxon>
        <taxon>Bacillati</taxon>
        <taxon>Bacillota</taxon>
        <taxon>Bacilli</taxon>
        <taxon>Bacillales</taxon>
        <taxon>Bacillaceae</taxon>
        <taxon>Halalkalibacter</taxon>
    </lineage>
</organism>